<dbReference type="PROSITE" id="PS50931">
    <property type="entry name" value="HTH_LYSR"/>
    <property type="match status" value="1"/>
</dbReference>
<proteinExistence type="inferred from homology"/>
<evidence type="ECO:0000256" key="2">
    <source>
        <dbReference type="ARBA" id="ARBA00023015"/>
    </source>
</evidence>
<protein>
    <submittedName>
        <fullName evidence="6">LysR family transcriptional regulator</fullName>
    </submittedName>
</protein>
<dbReference type="InterPro" id="IPR036390">
    <property type="entry name" value="WH_DNA-bd_sf"/>
</dbReference>
<organism evidence="6 7">
    <name type="scientific">Parapusillimonas granuli</name>
    <dbReference type="NCBI Taxonomy" id="380911"/>
    <lineage>
        <taxon>Bacteria</taxon>
        <taxon>Pseudomonadati</taxon>
        <taxon>Pseudomonadota</taxon>
        <taxon>Betaproteobacteria</taxon>
        <taxon>Burkholderiales</taxon>
        <taxon>Alcaligenaceae</taxon>
        <taxon>Parapusillimonas</taxon>
    </lineage>
</organism>
<keyword evidence="2" id="KW-0805">Transcription regulation</keyword>
<dbReference type="Pfam" id="PF03466">
    <property type="entry name" value="LysR_substrate"/>
    <property type="match status" value="1"/>
</dbReference>
<dbReference type="InterPro" id="IPR000847">
    <property type="entry name" value="LysR_HTH_N"/>
</dbReference>
<evidence type="ECO:0000256" key="4">
    <source>
        <dbReference type="ARBA" id="ARBA00023163"/>
    </source>
</evidence>
<comment type="similarity">
    <text evidence="1">Belongs to the LysR transcriptional regulatory family.</text>
</comment>
<dbReference type="InterPro" id="IPR005119">
    <property type="entry name" value="LysR_subst-bd"/>
</dbReference>
<dbReference type="Gene3D" id="3.40.190.10">
    <property type="entry name" value="Periplasmic binding protein-like II"/>
    <property type="match status" value="2"/>
</dbReference>
<dbReference type="InterPro" id="IPR058163">
    <property type="entry name" value="LysR-type_TF_proteobact-type"/>
</dbReference>
<dbReference type="FunFam" id="1.10.10.10:FF:000038">
    <property type="entry name" value="Glycine cleavage system transcriptional activator"/>
    <property type="match status" value="1"/>
</dbReference>
<accession>A0A853FQ73</accession>
<evidence type="ECO:0000313" key="7">
    <source>
        <dbReference type="Proteomes" id="UP000559809"/>
    </source>
</evidence>
<dbReference type="GO" id="GO:0003700">
    <property type="term" value="F:DNA-binding transcription factor activity"/>
    <property type="evidence" value="ECO:0007669"/>
    <property type="project" value="InterPro"/>
</dbReference>
<dbReference type="GO" id="GO:0003677">
    <property type="term" value="F:DNA binding"/>
    <property type="evidence" value="ECO:0007669"/>
    <property type="project" value="UniProtKB-KW"/>
</dbReference>
<dbReference type="PRINTS" id="PR00039">
    <property type="entry name" value="HTHLYSR"/>
</dbReference>
<comment type="caution">
    <text evidence="6">The sequence shown here is derived from an EMBL/GenBank/DDBJ whole genome shotgun (WGS) entry which is preliminary data.</text>
</comment>
<keyword evidence="4" id="KW-0804">Transcription</keyword>
<evidence type="ECO:0000256" key="3">
    <source>
        <dbReference type="ARBA" id="ARBA00023125"/>
    </source>
</evidence>
<dbReference type="AlphaFoldDB" id="A0A853FQ73"/>
<name>A0A853FQ73_9BURK</name>
<dbReference type="InterPro" id="IPR036388">
    <property type="entry name" value="WH-like_DNA-bd_sf"/>
</dbReference>
<dbReference type="SUPFAM" id="SSF53850">
    <property type="entry name" value="Periplasmic binding protein-like II"/>
    <property type="match status" value="1"/>
</dbReference>
<gene>
    <name evidence="6" type="ORF">H0A72_01135</name>
</gene>
<evidence type="ECO:0000256" key="1">
    <source>
        <dbReference type="ARBA" id="ARBA00009437"/>
    </source>
</evidence>
<evidence type="ECO:0000259" key="5">
    <source>
        <dbReference type="PROSITE" id="PS50931"/>
    </source>
</evidence>
<dbReference type="EMBL" id="JACCEM010000001">
    <property type="protein sequence ID" value="NYT47905.1"/>
    <property type="molecule type" value="Genomic_DNA"/>
</dbReference>
<dbReference type="PANTHER" id="PTHR30537:SF5">
    <property type="entry name" value="HTH-TYPE TRANSCRIPTIONAL ACTIVATOR TTDR-RELATED"/>
    <property type="match status" value="1"/>
</dbReference>
<keyword evidence="7" id="KW-1185">Reference proteome</keyword>
<dbReference type="Pfam" id="PF00126">
    <property type="entry name" value="HTH_1"/>
    <property type="match status" value="1"/>
</dbReference>
<keyword evidence="3" id="KW-0238">DNA-binding</keyword>
<evidence type="ECO:0000313" key="6">
    <source>
        <dbReference type="EMBL" id="NYT47905.1"/>
    </source>
</evidence>
<feature type="domain" description="HTH lysR-type" evidence="5">
    <location>
        <begin position="10"/>
        <end position="65"/>
    </location>
</feature>
<dbReference type="SUPFAM" id="SSF46785">
    <property type="entry name" value="Winged helix' DNA-binding domain"/>
    <property type="match status" value="1"/>
</dbReference>
<dbReference type="RefSeq" id="WP_180153040.1">
    <property type="nucleotide sequence ID" value="NZ_JACCEM010000001.1"/>
</dbReference>
<dbReference type="Gene3D" id="1.10.10.10">
    <property type="entry name" value="Winged helix-like DNA-binding domain superfamily/Winged helix DNA-binding domain"/>
    <property type="match status" value="1"/>
</dbReference>
<dbReference type="PANTHER" id="PTHR30537">
    <property type="entry name" value="HTH-TYPE TRANSCRIPTIONAL REGULATOR"/>
    <property type="match status" value="1"/>
</dbReference>
<reference evidence="6 7" key="1">
    <citation type="submission" date="2020-07" db="EMBL/GenBank/DDBJ databases">
        <title>Taxonomic revisions and descriptions of new bacterial species based on genomic comparisons in the high-G+C-content subgroup of the family Alcaligenaceae.</title>
        <authorList>
            <person name="Szabo A."/>
            <person name="Felfoldi T."/>
        </authorList>
    </citation>
    <scope>NUCLEOTIDE SEQUENCE [LARGE SCALE GENOMIC DNA]</scope>
    <source>
        <strain evidence="6 7">LMG 24012</strain>
    </source>
</reference>
<sequence length="332" mass="36771">MKEYLSPSVLTWLRCFDAAARHSNFTKAAAELHVTQGSVSQQVKKLEEWLDTPLFHRAARNLALTEEGARLADAVKQSFENLGLALADLRQRHRSHITSLSCSPSFALMWLTPRIGGLLRENPDLTLRVRGEFHSLDRYRMEQEQIQAAIRFDPGGYGDLRAVSFLDEWLIPVASPGFVAAHPEITDARRLPAALMLHDAMPWENAPEHVEWNTWLDGAGVPAPAAHTGLQFNLSQLALAAALSGQGVAMGRAALVLDDLKSGRLAQVFPQVVKSRASYQFVTPRQTTAPLIRIGDWLQAQGRLFRQSRDQWLEGKALKPAAARHGSRRGPG</sequence>
<dbReference type="Proteomes" id="UP000559809">
    <property type="component" value="Unassembled WGS sequence"/>
</dbReference>